<accession>A0A919TGP7</accession>
<organism evidence="1 2">
    <name type="scientific">Paractinoplanes toevensis</name>
    <dbReference type="NCBI Taxonomy" id="571911"/>
    <lineage>
        <taxon>Bacteria</taxon>
        <taxon>Bacillati</taxon>
        <taxon>Actinomycetota</taxon>
        <taxon>Actinomycetes</taxon>
        <taxon>Micromonosporales</taxon>
        <taxon>Micromonosporaceae</taxon>
        <taxon>Paractinoplanes</taxon>
    </lineage>
</organism>
<proteinExistence type="predicted"/>
<evidence type="ECO:0000313" key="1">
    <source>
        <dbReference type="EMBL" id="GIM93641.1"/>
    </source>
</evidence>
<protein>
    <submittedName>
        <fullName evidence="1">Uncharacterized protein</fullName>
    </submittedName>
</protein>
<sequence length="61" mass="6441">MSVALLTRTAVSAAYLLALLLNGRADLTTGVLAAALVAVWVVPQLRDRRLRRSPAPDLSVG</sequence>
<keyword evidence="2" id="KW-1185">Reference proteome</keyword>
<dbReference type="RefSeq" id="WP_213009447.1">
    <property type="nucleotide sequence ID" value="NZ_BOQN01000068.1"/>
</dbReference>
<dbReference type="AlphaFoldDB" id="A0A919TGP7"/>
<name>A0A919TGP7_9ACTN</name>
<reference evidence="1 2" key="1">
    <citation type="submission" date="2021-03" db="EMBL/GenBank/DDBJ databases">
        <title>Whole genome shotgun sequence of Actinoplanes toevensis NBRC 105298.</title>
        <authorList>
            <person name="Komaki H."/>
            <person name="Tamura T."/>
        </authorList>
    </citation>
    <scope>NUCLEOTIDE SEQUENCE [LARGE SCALE GENOMIC DNA]</scope>
    <source>
        <strain evidence="1 2">NBRC 105298</strain>
    </source>
</reference>
<dbReference type="EMBL" id="BOQN01000068">
    <property type="protein sequence ID" value="GIM93641.1"/>
    <property type="molecule type" value="Genomic_DNA"/>
</dbReference>
<dbReference type="Proteomes" id="UP000677082">
    <property type="component" value="Unassembled WGS sequence"/>
</dbReference>
<evidence type="ECO:0000313" key="2">
    <source>
        <dbReference type="Proteomes" id="UP000677082"/>
    </source>
</evidence>
<comment type="caution">
    <text evidence="1">The sequence shown here is derived from an EMBL/GenBank/DDBJ whole genome shotgun (WGS) entry which is preliminary data.</text>
</comment>
<gene>
    <name evidence="1" type="ORF">Ato02nite_054340</name>
</gene>